<dbReference type="Pfam" id="PF13683">
    <property type="entry name" value="rve_3"/>
    <property type="match status" value="1"/>
</dbReference>
<dbReference type="PROSITE" id="PS50994">
    <property type="entry name" value="INTEGRASE"/>
    <property type="match status" value="1"/>
</dbReference>
<dbReference type="InterPro" id="IPR001584">
    <property type="entry name" value="Integrase_cat-core"/>
</dbReference>
<protein>
    <recommendedName>
        <fullName evidence="1">Integrase catalytic domain-containing protein</fullName>
    </recommendedName>
</protein>
<name>A0ABP7CN96_9ACTN</name>
<dbReference type="EMBL" id="BAAAZP010000132">
    <property type="protein sequence ID" value="GAA3692686.1"/>
    <property type="molecule type" value="Genomic_DNA"/>
</dbReference>
<dbReference type="SUPFAM" id="SSF53098">
    <property type="entry name" value="Ribonuclease H-like"/>
    <property type="match status" value="1"/>
</dbReference>
<dbReference type="InterPro" id="IPR012337">
    <property type="entry name" value="RNaseH-like_sf"/>
</dbReference>
<reference evidence="3" key="1">
    <citation type="journal article" date="2019" name="Int. J. Syst. Evol. Microbiol.">
        <title>The Global Catalogue of Microorganisms (GCM) 10K type strain sequencing project: providing services to taxonomists for standard genome sequencing and annotation.</title>
        <authorList>
            <consortium name="The Broad Institute Genomics Platform"/>
            <consortium name="The Broad Institute Genome Sequencing Center for Infectious Disease"/>
            <person name="Wu L."/>
            <person name="Ma J."/>
        </authorList>
    </citation>
    <scope>NUCLEOTIDE SEQUENCE [LARGE SCALE GENOMIC DNA]</scope>
    <source>
        <strain evidence="3">JCM 16904</strain>
    </source>
</reference>
<dbReference type="Gene3D" id="3.30.420.10">
    <property type="entry name" value="Ribonuclease H-like superfamily/Ribonuclease H"/>
    <property type="match status" value="1"/>
</dbReference>
<dbReference type="InterPro" id="IPR036397">
    <property type="entry name" value="RNaseH_sf"/>
</dbReference>
<dbReference type="PANTHER" id="PTHR47515:SF2">
    <property type="entry name" value="INTEGRASE CORE DOMAIN PROTEIN"/>
    <property type="match status" value="1"/>
</dbReference>
<accession>A0ABP7CN96</accession>
<evidence type="ECO:0000259" key="1">
    <source>
        <dbReference type="PROSITE" id="PS50994"/>
    </source>
</evidence>
<dbReference type="PANTHER" id="PTHR47515">
    <property type="entry name" value="LOW CALCIUM RESPONSE LOCUS PROTEIN T"/>
    <property type="match status" value="1"/>
</dbReference>
<evidence type="ECO:0000313" key="3">
    <source>
        <dbReference type="Proteomes" id="UP001500902"/>
    </source>
</evidence>
<dbReference type="Proteomes" id="UP001500902">
    <property type="component" value="Unassembled WGS sequence"/>
</dbReference>
<organism evidence="2 3">
    <name type="scientific">Nonomuraea antimicrobica</name>
    <dbReference type="NCBI Taxonomy" id="561173"/>
    <lineage>
        <taxon>Bacteria</taxon>
        <taxon>Bacillati</taxon>
        <taxon>Actinomycetota</taxon>
        <taxon>Actinomycetes</taxon>
        <taxon>Streptosporangiales</taxon>
        <taxon>Streptosporangiaceae</taxon>
        <taxon>Nonomuraea</taxon>
    </lineage>
</organism>
<dbReference type="Pfam" id="PF13565">
    <property type="entry name" value="HTH_32"/>
    <property type="match status" value="1"/>
</dbReference>
<sequence length="298" mass="34649">MVLSALSRFLPTMLRAHRLVTPGTLLAWHRRLVKRAWTYPHRSGRPATSTEIRDLVVRLAGENPTWGYRRVHGELVRLGIQLSEATVWRILRARRPGPVPRDMDTSWRTFLRLQAKGLMACDFFHVDTISLKRLYILFVMEVATRRVHVLDVTANPTGAWTTQQARNLLMNLGERINSFRFLIRDRDAKFIAAFDEVFTAETIAVVKTPPQTPRANSYAERWVRTVRAECIDRILICDERHLRSVLDEYVKHYNGHRPHQSRQQRPPDHDDRIVVPMEGRIKRRGVLSGAINEYHRAA</sequence>
<feature type="domain" description="Integrase catalytic" evidence="1">
    <location>
        <begin position="96"/>
        <end position="274"/>
    </location>
</feature>
<gene>
    <name evidence="2" type="ORF">GCM10022224_067860</name>
</gene>
<proteinExistence type="predicted"/>
<evidence type="ECO:0000313" key="2">
    <source>
        <dbReference type="EMBL" id="GAA3692686.1"/>
    </source>
</evidence>
<comment type="caution">
    <text evidence="2">The sequence shown here is derived from an EMBL/GenBank/DDBJ whole genome shotgun (WGS) entry which is preliminary data.</text>
</comment>
<keyword evidence="3" id="KW-1185">Reference proteome</keyword>